<name>A0ABZ0ZRH6_9ACTN</name>
<proteinExistence type="predicted"/>
<reference evidence="3" key="1">
    <citation type="submission" date="2023-12" db="EMBL/GenBank/DDBJ databases">
        <title>Novel species in genus Nocardioides.</title>
        <authorList>
            <person name="Zhou H."/>
        </authorList>
    </citation>
    <scope>NUCLEOTIDE SEQUENCE [LARGE SCALE GENOMIC DNA]</scope>
    <source>
        <strain evidence="3">HM61</strain>
    </source>
</reference>
<gene>
    <name evidence="2" type="ORF">SHK19_01035</name>
</gene>
<dbReference type="InterPro" id="IPR021202">
    <property type="entry name" value="Rv3654c-like"/>
</dbReference>
<dbReference type="InterPro" id="IPR028087">
    <property type="entry name" value="Tad_N"/>
</dbReference>
<dbReference type="Proteomes" id="UP001327225">
    <property type="component" value="Chromosome"/>
</dbReference>
<feature type="domain" description="Putative Flp pilus-assembly TadG-like N-terminal" evidence="1">
    <location>
        <begin position="14"/>
        <end position="61"/>
    </location>
</feature>
<dbReference type="RefSeq" id="WP_322937603.1">
    <property type="nucleotide sequence ID" value="NZ_CP141059.1"/>
</dbReference>
<keyword evidence="3" id="KW-1185">Reference proteome</keyword>
<dbReference type="NCBIfam" id="TIGR03816">
    <property type="entry name" value="tadE_like_DECH"/>
    <property type="match status" value="1"/>
</dbReference>
<evidence type="ECO:0000313" key="3">
    <source>
        <dbReference type="Proteomes" id="UP001327225"/>
    </source>
</evidence>
<organism evidence="2 3">
    <name type="scientific">Nocardioides bizhenqiangii</name>
    <dbReference type="NCBI Taxonomy" id="3095076"/>
    <lineage>
        <taxon>Bacteria</taxon>
        <taxon>Bacillati</taxon>
        <taxon>Actinomycetota</taxon>
        <taxon>Actinomycetes</taxon>
        <taxon>Propionibacteriales</taxon>
        <taxon>Nocardioidaceae</taxon>
        <taxon>Nocardioides</taxon>
    </lineage>
</organism>
<dbReference type="EMBL" id="CP141059">
    <property type="protein sequence ID" value="WQQ26832.1"/>
    <property type="molecule type" value="Genomic_DNA"/>
</dbReference>
<protein>
    <submittedName>
        <fullName evidence="2">Rv3654c family TadE-like protein</fullName>
    </submittedName>
</protein>
<sequence length="129" mass="12482">MTIGRRGSTDTERGAATVLVTACLGLLLLVGCALAVVAAMIAAHRSAQAAADLAALAGAVAARDGDDPCAAAGSVAAANGARLTRCTTAGTEVTVEVVAPGPRWLGQTHDLAATARAGPAEVPAAVEPG</sequence>
<evidence type="ECO:0000313" key="2">
    <source>
        <dbReference type="EMBL" id="WQQ26832.1"/>
    </source>
</evidence>
<dbReference type="PROSITE" id="PS51257">
    <property type="entry name" value="PROKAR_LIPOPROTEIN"/>
    <property type="match status" value="1"/>
</dbReference>
<dbReference type="Pfam" id="PF13400">
    <property type="entry name" value="Tad"/>
    <property type="match status" value="1"/>
</dbReference>
<accession>A0ABZ0ZRH6</accession>
<evidence type="ECO:0000259" key="1">
    <source>
        <dbReference type="Pfam" id="PF13400"/>
    </source>
</evidence>